<organism evidence="3 4">
    <name type="scientific">Labeo rohita</name>
    <name type="common">Indian major carp</name>
    <name type="synonym">Cyprinus rohita</name>
    <dbReference type="NCBI Taxonomy" id="84645"/>
    <lineage>
        <taxon>Eukaryota</taxon>
        <taxon>Metazoa</taxon>
        <taxon>Chordata</taxon>
        <taxon>Craniata</taxon>
        <taxon>Vertebrata</taxon>
        <taxon>Euteleostomi</taxon>
        <taxon>Actinopterygii</taxon>
        <taxon>Neopterygii</taxon>
        <taxon>Teleostei</taxon>
        <taxon>Ostariophysi</taxon>
        <taxon>Cypriniformes</taxon>
        <taxon>Cyprinidae</taxon>
        <taxon>Labeoninae</taxon>
        <taxon>Labeonini</taxon>
        <taxon>Labeo</taxon>
    </lineage>
</organism>
<dbReference type="InterPro" id="IPR040401">
    <property type="entry name" value="CCDC162"/>
</dbReference>
<evidence type="ECO:0000313" key="4">
    <source>
        <dbReference type="Proteomes" id="UP000290572"/>
    </source>
</evidence>
<dbReference type="Proteomes" id="UP000290572">
    <property type="component" value="Unassembled WGS sequence"/>
</dbReference>
<dbReference type="PANTHER" id="PTHR33331:SF13">
    <property type="entry name" value="COILED-COIL DOMAIN CONTAINING 162"/>
    <property type="match status" value="1"/>
</dbReference>
<reference evidence="3 4" key="1">
    <citation type="submission" date="2018-03" db="EMBL/GenBank/DDBJ databases">
        <title>Draft genome sequence of Rohu Carp (Labeo rohita).</title>
        <authorList>
            <person name="Das P."/>
            <person name="Kushwaha B."/>
            <person name="Joshi C.G."/>
            <person name="Kumar D."/>
            <person name="Nagpure N.S."/>
            <person name="Sahoo L."/>
            <person name="Das S.P."/>
            <person name="Bit A."/>
            <person name="Patnaik S."/>
            <person name="Meher P.K."/>
            <person name="Jayasankar P."/>
            <person name="Koringa P.G."/>
            <person name="Patel N.V."/>
            <person name="Hinsu A.T."/>
            <person name="Kumar R."/>
            <person name="Pandey M."/>
            <person name="Agarwal S."/>
            <person name="Srivastava S."/>
            <person name="Singh M."/>
            <person name="Iquebal M.A."/>
            <person name="Jaiswal S."/>
            <person name="Angadi U.B."/>
            <person name="Kumar N."/>
            <person name="Raza M."/>
            <person name="Shah T.M."/>
            <person name="Rai A."/>
            <person name="Jena J.K."/>
        </authorList>
    </citation>
    <scope>NUCLEOTIDE SEQUENCE [LARGE SCALE GENOMIC DNA]</scope>
    <source>
        <strain evidence="3">DASCIFA01</strain>
        <tissue evidence="3">Testis</tissue>
    </source>
</reference>
<feature type="compositionally biased region" description="Basic residues" evidence="2">
    <location>
        <begin position="826"/>
        <end position="837"/>
    </location>
</feature>
<dbReference type="EMBL" id="QBIY01011788">
    <property type="protein sequence ID" value="RXN29318.1"/>
    <property type="molecule type" value="Genomic_DNA"/>
</dbReference>
<evidence type="ECO:0000256" key="2">
    <source>
        <dbReference type="SAM" id="MobiDB-lite"/>
    </source>
</evidence>
<feature type="region of interest" description="Disordered" evidence="2">
    <location>
        <begin position="816"/>
        <end position="837"/>
    </location>
</feature>
<evidence type="ECO:0000256" key="1">
    <source>
        <dbReference type="SAM" id="Coils"/>
    </source>
</evidence>
<keyword evidence="3" id="KW-0812">Transmembrane</keyword>
<feature type="coiled-coil region" evidence="1">
    <location>
        <begin position="576"/>
        <end position="648"/>
    </location>
</feature>
<sequence>MLMDFRLYKSLTRLMGFDEVHLYMRPVQFEFAVRKEIPKQLPVFITALQDDKQNADRFVPNSLPLAVQELDESHIGKFSFQSNEAVLQLLNHSGLENMQVVLVCQVVQKNALIGALKQASLCYKTEKLVQSSDTKLLLQHEGTASSETRKHALATRNRLAGAFVSIQLEKVGLRDEMLNAFIKKKEQMSAPKLNSEEVGRIKRKLILEFCHKFNKRMSQCCVRGQVVALCHSLSSLLDEVPHIRDNHFVMGKPSETRSDLQSDDRLCPDPRTFQPRPRSLLSADGKRLVNLWFIPHYTEVLLMFRALEEKARNASVTIKHDALSHFSLKHIFFIIFANFARLGNPNTSFSPSSAQRLTADWGGLESIGAELWDVQRQIDSLCEPRSSEAVTRLLQLHRDVLFLRFDTAVRYMIRVEVYFPSMQALAQQMDKEGEYEILLSQTQSVLPPPGAAEVDVKTWQLLRLLEFTECDMIRALQKRINSEMTLVMSERSRHDTRLPAELWKWPSMKHSVSLERPQIVEDFIQSLMNGVERETNEQVTFSNAHLQKCLTELTCAVMNRERSVFQRYSQFYEHILQQQEQLLYQREQDVKELESKDMQASDPYRKVADVCRGMMADITALRARVSQLEEEKRSLDQHLNLKHRERNDKLVRQLFSTCVLLKSRLDKYHVNMEHDVRQLVSSVRKEGVDRIIKLKNKLSSANDNETLIHTLHENEVSCKTEALKVKMISEQKEIALKQELDAVQEAMLQCKSDYEHIQIQIIQQSQKLQDMEHRSTRDAQSRQELQVLRMQSLEQLQEDAEDREGQLRALSAQLEKNSKETELRQQRSHKQIKHNSNRLRLDISEALLPSLPDGNASSNHLTYQNLRLGHK</sequence>
<feature type="compositionally biased region" description="Basic and acidic residues" evidence="2">
    <location>
        <begin position="816"/>
        <end position="825"/>
    </location>
</feature>
<feature type="region of interest" description="Disordered" evidence="2">
    <location>
        <begin position="850"/>
        <end position="871"/>
    </location>
</feature>
<proteinExistence type="predicted"/>
<keyword evidence="3" id="KW-0472">Membrane</keyword>
<gene>
    <name evidence="3" type="ORF">ROHU_018444</name>
</gene>
<dbReference type="AlphaFoldDB" id="A0A498N5B6"/>
<comment type="caution">
    <text evidence="3">The sequence shown here is derived from an EMBL/GenBank/DDBJ whole genome shotgun (WGS) entry which is preliminary data.</text>
</comment>
<feature type="compositionally biased region" description="Polar residues" evidence="2">
    <location>
        <begin position="855"/>
        <end position="865"/>
    </location>
</feature>
<name>A0A498N5B6_LABRO</name>
<protein>
    <submittedName>
        <fullName evidence="3">Transmembrane protein FLJ37396</fullName>
    </submittedName>
</protein>
<keyword evidence="4" id="KW-1185">Reference proteome</keyword>
<accession>A0A498N5B6</accession>
<dbReference type="PANTHER" id="PTHR33331">
    <property type="entry name" value="COILED-COIL DOMAIN-CONTAINING PROTEIN 162"/>
    <property type="match status" value="1"/>
</dbReference>
<keyword evidence="1" id="KW-0175">Coiled coil</keyword>
<evidence type="ECO:0000313" key="3">
    <source>
        <dbReference type="EMBL" id="RXN29318.1"/>
    </source>
</evidence>